<protein>
    <submittedName>
        <fullName evidence="8">S8 family serine peptidase</fullName>
    </submittedName>
</protein>
<feature type="active site" description="Charge relay system" evidence="5">
    <location>
        <position position="134"/>
    </location>
</feature>
<evidence type="ECO:0000259" key="7">
    <source>
        <dbReference type="PROSITE" id="PS51175"/>
    </source>
</evidence>
<dbReference type="PROSITE" id="PS00330">
    <property type="entry name" value="HEMOLYSIN_CALCIUM"/>
    <property type="match status" value="5"/>
</dbReference>
<dbReference type="PROSITE" id="PS51892">
    <property type="entry name" value="SUBTILASE"/>
    <property type="match status" value="1"/>
</dbReference>
<comment type="similarity">
    <text evidence="1 5 6">Belongs to the peptidase S8 family.</text>
</comment>
<evidence type="ECO:0000313" key="8">
    <source>
        <dbReference type="EMBL" id="MBD2194520.1"/>
    </source>
</evidence>
<dbReference type="InterPro" id="IPR005084">
    <property type="entry name" value="CBM6"/>
</dbReference>
<dbReference type="PRINTS" id="PR00313">
    <property type="entry name" value="CABNDNGRPT"/>
</dbReference>
<dbReference type="Pfam" id="PF18099">
    <property type="entry name" value="CBM_35_2"/>
    <property type="match status" value="1"/>
</dbReference>
<evidence type="ECO:0000313" key="9">
    <source>
        <dbReference type="Proteomes" id="UP000658514"/>
    </source>
</evidence>
<dbReference type="PROSITE" id="PS00137">
    <property type="entry name" value="SUBTILASE_HIS"/>
    <property type="match status" value="1"/>
</dbReference>
<dbReference type="InterPro" id="IPR008979">
    <property type="entry name" value="Galactose-bd-like_sf"/>
</dbReference>
<keyword evidence="9" id="KW-1185">Reference proteome</keyword>
<dbReference type="Gene3D" id="3.40.50.200">
    <property type="entry name" value="Peptidase S8/S53 domain"/>
    <property type="match status" value="1"/>
</dbReference>
<dbReference type="CDD" id="cd07473">
    <property type="entry name" value="Peptidases_S8_Subtilisin_like"/>
    <property type="match status" value="1"/>
</dbReference>
<dbReference type="Pfam" id="PF00082">
    <property type="entry name" value="Peptidase_S8"/>
    <property type="match status" value="1"/>
</dbReference>
<feature type="active site" description="Charge relay system" evidence="5">
    <location>
        <position position="71"/>
    </location>
</feature>
<dbReference type="CDD" id="cd04080">
    <property type="entry name" value="CBM6_cellulase-like"/>
    <property type="match status" value="1"/>
</dbReference>
<keyword evidence="4 5" id="KW-0720">Serine protease</keyword>
<dbReference type="PANTHER" id="PTHR43399">
    <property type="entry name" value="SUBTILISIN-RELATED"/>
    <property type="match status" value="1"/>
</dbReference>
<sequence>MEIIPDNAQLIMTDEAQITDQQTETNSDSILPALKTNDPEFDSLWGLKITGATEVFNYTQGSKDVIVAVVDSGVDYNHEDLASNIWKNTDEIDNNGIDDDGNGYIDDVYGWDFGDGDKDPIPDKPINESSQRGHGTHVAGIIGAVANNGLGVVGVSPNVSIMVTKHFRNSDSKEYLWNVAYGIYYAIENGAKVINLSFSSKSLNQDEKDVLQYAYERGVLVIASAGNDGKDNDIEPVYPANFDLPNIITVAASDDKDQLAIFGKYASNYGKNSVDLAAPGKNIESTLPNNQYAAWDGTSMAAPQVAGAAALLLAANPNLTFLELRYALLSTVDKKESLQDKVNTGGRLNVLAAYQQVVGNTQPQTDSTNNNTTSTSSEIVIQAENYNSAQDFTLGDKNNKYRRDYSVDIRDSTDGRGFDVTGIQAGEWLNYIFNLSDNQFYNISLRVAPVGLGQQIKATFNNNQERIISFDATSGDNVWIDATIAKGVSLNAGTNQLRLDMLTGGFNLNYIKLVPTNTAYGGSNIDNISGNASNNSIYGDAGNDNLNGGAGNDTIYGDEGDDNINGGDGNDRLFGDSATAVIGSAKDTIYGGQGNDVIFGGEDNDSLYGENGNDTLDGGAGDDNLIGDVGNDSLIGGLGNDSLNGGSGNDILNGALGSDILNGGSGNDTVSYRNATAGVNVNLGAGTASDGQGSNDTLISIETVIGSNFADILTGGAGNDTLNGGAGNDTINGGAGNDTVSYRNATTGVSVNLTTGTANDGQGGTDSLSNIQAILGSNFADILIGSSGNDTIEAYAGNDTINGGEGYDTVSYRSASSAVNVNLVTGRASDGQGGSDTLTSIEAIAGSNNNDILTGNNGNNVLTGNNGNDTLIGGAGQDTLIGGSGADRFVFNLVSEGINVITDFSPSQGDKIVIKNETFGATSFNQFSYNLATGALIFNETQFATLNINSGFIASSDIIIESPII</sequence>
<dbReference type="Gene3D" id="2.60.120.260">
    <property type="entry name" value="Galactose-binding domain-like"/>
    <property type="match status" value="1"/>
</dbReference>
<dbReference type="Gene3D" id="2.150.10.10">
    <property type="entry name" value="Serralysin-like metalloprotease, C-terminal"/>
    <property type="match status" value="6"/>
</dbReference>
<evidence type="ECO:0000256" key="6">
    <source>
        <dbReference type="RuleBase" id="RU003355"/>
    </source>
</evidence>
<dbReference type="EMBL" id="JACJQH010000004">
    <property type="protein sequence ID" value="MBD2194520.1"/>
    <property type="molecule type" value="Genomic_DNA"/>
</dbReference>
<accession>A0ABR8A534</accession>
<dbReference type="InterPro" id="IPR036852">
    <property type="entry name" value="Peptidase_S8/S53_dom_sf"/>
</dbReference>
<dbReference type="RefSeq" id="WP_190538714.1">
    <property type="nucleotide sequence ID" value="NZ_CAWPNO010000073.1"/>
</dbReference>
<organism evidence="8 9">
    <name type="scientific">Calothrix parietina FACHB-288</name>
    <dbReference type="NCBI Taxonomy" id="2692896"/>
    <lineage>
        <taxon>Bacteria</taxon>
        <taxon>Bacillati</taxon>
        <taxon>Cyanobacteriota</taxon>
        <taxon>Cyanophyceae</taxon>
        <taxon>Nostocales</taxon>
        <taxon>Calotrichaceae</taxon>
        <taxon>Calothrix</taxon>
    </lineage>
</organism>
<dbReference type="SUPFAM" id="SSF49785">
    <property type="entry name" value="Galactose-binding domain-like"/>
    <property type="match status" value="1"/>
</dbReference>
<dbReference type="InterPro" id="IPR041342">
    <property type="entry name" value="CBM35"/>
</dbReference>
<dbReference type="Proteomes" id="UP000658514">
    <property type="component" value="Unassembled WGS sequence"/>
</dbReference>
<dbReference type="PANTHER" id="PTHR43399:SF4">
    <property type="entry name" value="CELL WALL-ASSOCIATED PROTEASE"/>
    <property type="match status" value="1"/>
</dbReference>
<dbReference type="InterPro" id="IPR022398">
    <property type="entry name" value="Peptidase_S8_His-AS"/>
</dbReference>
<feature type="domain" description="CBM6" evidence="7">
    <location>
        <begin position="379"/>
        <end position="514"/>
    </location>
</feature>
<dbReference type="InterPro" id="IPR023827">
    <property type="entry name" value="Peptidase_S8_Asp-AS"/>
</dbReference>
<comment type="caution">
    <text evidence="8">The sequence shown here is derived from an EMBL/GenBank/DDBJ whole genome shotgun (WGS) entry which is preliminary data.</text>
</comment>
<dbReference type="InterPro" id="IPR034204">
    <property type="entry name" value="PfSUB1-like_cat_dom"/>
</dbReference>
<dbReference type="PROSITE" id="PS00138">
    <property type="entry name" value="SUBTILASE_SER"/>
    <property type="match status" value="1"/>
</dbReference>
<evidence type="ECO:0000256" key="2">
    <source>
        <dbReference type="ARBA" id="ARBA00022670"/>
    </source>
</evidence>
<dbReference type="InterPro" id="IPR015500">
    <property type="entry name" value="Peptidase_S8_subtilisin-rel"/>
</dbReference>
<proteinExistence type="inferred from homology"/>
<reference evidence="8 9" key="1">
    <citation type="journal article" date="2020" name="ISME J.">
        <title>Comparative genomics reveals insights into cyanobacterial evolution and habitat adaptation.</title>
        <authorList>
            <person name="Chen M.Y."/>
            <person name="Teng W.K."/>
            <person name="Zhao L."/>
            <person name="Hu C.X."/>
            <person name="Zhou Y.K."/>
            <person name="Han B.P."/>
            <person name="Song L.R."/>
            <person name="Shu W.S."/>
        </authorList>
    </citation>
    <scope>NUCLEOTIDE SEQUENCE [LARGE SCALE GENOMIC DNA]</scope>
    <source>
        <strain evidence="8 9">FACHB-288</strain>
    </source>
</reference>
<dbReference type="InterPro" id="IPR051048">
    <property type="entry name" value="Peptidase_S8/S53_subtilisin"/>
</dbReference>
<gene>
    <name evidence="8" type="ORF">H6G24_03290</name>
</gene>
<keyword evidence="2 5" id="KW-0645">Protease</keyword>
<keyword evidence="3 5" id="KW-0378">Hydrolase</keyword>
<dbReference type="SUPFAM" id="SSF51120">
    <property type="entry name" value="beta-Roll"/>
    <property type="match status" value="3"/>
</dbReference>
<evidence type="ECO:0000256" key="3">
    <source>
        <dbReference type="ARBA" id="ARBA00022801"/>
    </source>
</evidence>
<dbReference type="PROSITE" id="PS51175">
    <property type="entry name" value="CBM6"/>
    <property type="match status" value="1"/>
</dbReference>
<name>A0ABR8A534_9CYAN</name>
<feature type="active site" description="Charge relay system" evidence="5">
    <location>
        <position position="299"/>
    </location>
</feature>
<dbReference type="PROSITE" id="PS00136">
    <property type="entry name" value="SUBTILASE_ASP"/>
    <property type="match status" value="1"/>
</dbReference>
<evidence type="ECO:0000256" key="1">
    <source>
        <dbReference type="ARBA" id="ARBA00011073"/>
    </source>
</evidence>
<dbReference type="Pfam" id="PF00353">
    <property type="entry name" value="HemolysinCabind"/>
    <property type="match status" value="6"/>
</dbReference>
<dbReference type="InterPro" id="IPR011049">
    <property type="entry name" value="Serralysin-like_metalloprot_C"/>
</dbReference>
<evidence type="ECO:0000256" key="4">
    <source>
        <dbReference type="ARBA" id="ARBA00022825"/>
    </source>
</evidence>
<dbReference type="PRINTS" id="PR00723">
    <property type="entry name" value="SUBTILISIN"/>
</dbReference>
<dbReference type="InterPro" id="IPR000209">
    <property type="entry name" value="Peptidase_S8/S53_dom"/>
</dbReference>
<dbReference type="InterPro" id="IPR018511">
    <property type="entry name" value="Hemolysin-typ_Ca-bd_CS"/>
</dbReference>
<dbReference type="InterPro" id="IPR001343">
    <property type="entry name" value="Hemolysn_Ca-bd"/>
</dbReference>
<dbReference type="InterPro" id="IPR023828">
    <property type="entry name" value="Peptidase_S8_Ser-AS"/>
</dbReference>
<dbReference type="SUPFAM" id="SSF52743">
    <property type="entry name" value="Subtilisin-like"/>
    <property type="match status" value="1"/>
</dbReference>
<evidence type="ECO:0000256" key="5">
    <source>
        <dbReference type="PROSITE-ProRule" id="PRU01240"/>
    </source>
</evidence>